<proteinExistence type="predicted"/>
<accession>A0A0L6W452</accession>
<organism evidence="2 3">
    <name type="scientific">Thermincola ferriacetica</name>
    <dbReference type="NCBI Taxonomy" id="281456"/>
    <lineage>
        <taxon>Bacteria</taxon>
        <taxon>Bacillati</taxon>
        <taxon>Bacillota</taxon>
        <taxon>Clostridia</taxon>
        <taxon>Eubacteriales</taxon>
        <taxon>Thermincolaceae</taxon>
        <taxon>Thermincola</taxon>
    </lineage>
</organism>
<name>A0A0L6W452_9FIRM</name>
<protein>
    <submittedName>
        <fullName evidence="2">Uncharacterized protein</fullName>
    </submittedName>
</protein>
<evidence type="ECO:0000256" key="1">
    <source>
        <dbReference type="SAM" id="Phobius"/>
    </source>
</evidence>
<dbReference type="RefSeq" id="WP_052217068.1">
    <property type="nucleotide sequence ID" value="NZ_LGTE01000004.1"/>
</dbReference>
<gene>
    <name evidence="2" type="ORF">Tfer_0918</name>
</gene>
<reference evidence="3" key="1">
    <citation type="submission" date="2015-07" db="EMBL/GenBank/DDBJ databases">
        <title>Complete Genome of Thermincola ferriacetica strain Z-0001T.</title>
        <authorList>
            <person name="Lusk B."/>
            <person name="Badalamenti J.P."/>
            <person name="Parameswaran P."/>
            <person name="Bond D.R."/>
            <person name="Torres C.I."/>
        </authorList>
    </citation>
    <scope>NUCLEOTIDE SEQUENCE [LARGE SCALE GENOMIC DNA]</scope>
    <source>
        <strain evidence="3">Z-0001</strain>
    </source>
</reference>
<sequence length="66" mass="7433">MFNKLETKFWEMLLRLKNDERGQSELLSAIGLLALAVAVLVIIFPQIKQALTDAVNRVITSVTTLF</sequence>
<dbReference type="EMBL" id="LGTE01000004">
    <property type="protein sequence ID" value="KNZ70357.1"/>
    <property type="molecule type" value="Genomic_DNA"/>
</dbReference>
<evidence type="ECO:0000313" key="3">
    <source>
        <dbReference type="Proteomes" id="UP000037175"/>
    </source>
</evidence>
<keyword evidence="1" id="KW-0812">Transmembrane</keyword>
<feature type="transmembrane region" description="Helical" evidence="1">
    <location>
        <begin position="26"/>
        <end position="44"/>
    </location>
</feature>
<comment type="caution">
    <text evidence="2">The sequence shown here is derived from an EMBL/GenBank/DDBJ whole genome shotgun (WGS) entry which is preliminary data.</text>
</comment>
<keyword evidence="1" id="KW-1133">Transmembrane helix</keyword>
<evidence type="ECO:0000313" key="2">
    <source>
        <dbReference type="EMBL" id="KNZ70357.1"/>
    </source>
</evidence>
<dbReference type="AlphaFoldDB" id="A0A0L6W452"/>
<keyword evidence="1" id="KW-0472">Membrane</keyword>
<keyword evidence="3" id="KW-1185">Reference proteome</keyword>
<dbReference type="Proteomes" id="UP000037175">
    <property type="component" value="Unassembled WGS sequence"/>
</dbReference>